<proteinExistence type="predicted"/>
<sequence length="229" mass="25123">MALTTASPPAAASSSPSPTAAPSDLAPEATDAVHFGRWLAADWSNKEQALENPPFWAHIHVVFRPLPWSLLDGIAFYAESAYDYMLGNPYKTSVVKVVPAPDGRALELESYKIKDADEYWLGAHEPELLEGLTADRLVRMPDVCNTVYTWDASEQVYRVASRPGKACIIVRQGATTYLDSTGVLSAERYCPWDLGRDPETDERVWGGAAGAFDFVPMKRFADDVPTGPE</sequence>
<evidence type="ECO:0000313" key="2">
    <source>
        <dbReference type="Proteomes" id="UP000798662"/>
    </source>
</evidence>
<evidence type="ECO:0000313" key="1">
    <source>
        <dbReference type="EMBL" id="KAK1857455.1"/>
    </source>
</evidence>
<dbReference type="Proteomes" id="UP000798662">
    <property type="component" value="Chromosome 1"/>
</dbReference>
<reference evidence="1" key="1">
    <citation type="submission" date="2019-11" db="EMBL/GenBank/DDBJ databases">
        <title>Nori genome reveals adaptations in red seaweeds to the harsh intertidal environment.</title>
        <authorList>
            <person name="Wang D."/>
            <person name="Mao Y."/>
        </authorList>
    </citation>
    <scope>NUCLEOTIDE SEQUENCE</scope>
    <source>
        <tissue evidence="1">Gametophyte</tissue>
    </source>
</reference>
<name>A0ACC3BHV0_PYRYE</name>
<protein>
    <submittedName>
        <fullName evidence="1">Uncharacterized protein</fullName>
    </submittedName>
</protein>
<dbReference type="EMBL" id="CM020618">
    <property type="protein sequence ID" value="KAK1857455.1"/>
    <property type="molecule type" value="Genomic_DNA"/>
</dbReference>
<gene>
    <name evidence="1" type="ORF">I4F81_000072</name>
</gene>
<comment type="caution">
    <text evidence="1">The sequence shown here is derived from an EMBL/GenBank/DDBJ whole genome shotgun (WGS) entry which is preliminary data.</text>
</comment>
<organism evidence="1 2">
    <name type="scientific">Pyropia yezoensis</name>
    <name type="common">Susabi-nori</name>
    <name type="synonym">Porphyra yezoensis</name>
    <dbReference type="NCBI Taxonomy" id="2788"/>
    <lineage>
        <taxon>Eukaryota</taxon>
        <taxon>Rhodophyta</taxon>
        <taxon>Bangiophyceae</taxon>
        <taxon>Bangiales</taxon>
        <taxon>Bangiaceae</taxon>
        <taxon>Pyropia</taxon>
    </lineage>
</organism>
<keyword evidence="2" id="KW-1185">Reference proteome</keyword>
<accession>A0ACC3BHV0</accession>